<dbReference type="AlphaFoldDB" id="A0A0C3H519"/>
<dbReference type="Gene3D" id="3.40.50.1820">
    <property type="entry name" value="alpha/beta hydrolase"/>
    <property type="match status" value="1"/>
</dbReference>
<reference evidence="4" key="2">
    <citation type="submission" date="2015-01" db="EMBL/GenBank/DDBJ databases">
        <title>Evolutionary Origins and Diversification of the Mycorrhizal Mutualists.</title>
        <authorList>
            <consortium name="DOE Joint Genome Institute"/>
            <consortium name="Mycorrhizal Genomics Consortium"/>
            <person name="Kohler A."/>
            <person name="Kuo A."/>
            <person name="Nagy L.G."/>
            <person name="Floudas D."/>
            <person name="Copeland A."/>
            <person name="Barry K.W."/>
            <person name="Cichocki N."/>
            <person name="Veneault-Fourrey C."/>
            <person name="LaButti K."/>
            <person name="Lindquist E.A."/>
            <person name="Lipzen A."/>
            <person name="Lundell T."/>
            <person name="Morin E."/>
            <person name="Murat C."/>
            <person name="Riley R."/>
            <person name="Ohm R."/>
            <person name="Sun H."/>
            <person name="Tunlid A."/>
            <person name="Henrissat B."/>
            <person name="Grigoriev I.V."/>
            <person name="Hibbett D.S."/>
            <person name="Martin F."/>
        </authorList>
    </citation>
    <scope>NUCLEOTIDE SEQUENCE [LARGE SCALE GENOMIC DNA]</scope>
    <source>
        <strain evidence="4">Zn</strain>
    </source>
</reference>
<dbReference type="Pfam" id="PF07859">
    <property type="entry name" value="Abhydrolase_3"/>
    <property type="match status" value="1"/>
</dbReference>
<dbReference type="STRING" id="913774.A0A0C3H519"/>
<feature type="non-terminal residue" evidence="3">
    <location>
        <position position="280"/>
    </location>
</feature>
<dbReference type="PANTHER" id="PTHR48081:SF3">
    <property type="entry name" value="ALPHA_BETA HYDROLASE FOLD-3 DOMAIN-CONTAINING PROTEIN"/>
    <property type="match status" value="1"/>
</dbReference>
<protein>
    <recommendedName>
        <fullName evidence="2">Alpha/beta hydrolase fold-3 domain-containing protein</fullName>
    </recommendedName>
</protein>
<dbReference type="Proteomes" id="UP000054321">
    <property type="component" value="Unassembled WGS sequence"/>
</dbReference>
<dbReference type="SUPFAM" id="SSF53474">
    <property type="entry name" value="alpha/beta-Hydrolases"/>
    <property type="match status" value="1"/>
</dbReference>
<feature type="domain" description="Alpha/beta hydrolase fold-3" evidence="2">
    <location>
        <begin position="42"/>
        <end position="161"/>
    </location>
</feature>
<keyword evidence="1" id="KW-0378">Hydrolase</keyword>
<sequence length="280" mass="31196">VSLFDAFDVETITFKYVQGNAIMLDVMVPKTLCDGEHPVNIRFHGGFLVNGARNMVEITPPRILQHAIDENIIIVAPDYRLLPEGNGKEILEDVEDAWNWVSTELDKAVRSMRNGKAGADIGRIMVSGESAGGYLAIQVALSHPLEISAVIATYPMIDMRDPFYCTDYAKNINNQPQHANEIIDDHLQALPNGPHPSTRGINSGTDTLAYAMIQRGRFLDFFGVDRCFFPIERLEDNAQLASDLSYLWLQHGTADTEVPIDGSRKFVSKLKTLNPRIALR</sequence>
<dbReference type="InterPro" id="IPR029058">
    <property type="entry name" value="AB_hydrolase_fold"/>
</dbReference>
<keyword evidence="4" id="KW-1185">Reference proteome</keyword>
<dbReference type="OrthoDB" id="19653at2759"/>
<dbReference type="InParanoid" id="A0A0C3H519"/>
<reference evidence="3 4" key="1">
    <citation type="submission" date="2014-04" db="EMBL/GenBank/DDBJ databases">
        <authorList>
            <consortium name="DOE Joint Genome Institute"/>
            <person name="Kuo A."/>
            <person name="Martino E."/>
            <person name="Perotto S."/>
            <person name="Kohler A."/>
            <person name="Nagy L.G."/>
            <person name="Floudas D."/>
            <person name="Copeland A."/>
            <person name="Barry K.W."/>
            <person name="Cichocki N."/>
            <person name="Veneault-Fourrey C."/>
            <person name="LaButti K."/>
            <person name="Lindquist E.A."/>
            <person name="Lipzen A."/>
            <person name="Lundell T."/>
            <person name="Morin E."/>
            <person name="Murat C."/>
            <person name="Sun H."/>
            <person name="Tunlid A."/>
            <person name="Henrissat B."/>
            <person name="Grigoriev I.V."/>
            <person name="Hibbett D.S."/>
            <person name="Martin F."/>
            <person name="Nordberg H.P."/>
            <person name="Cantor M.N."/>
            <person name="Hua S.X."/>
        </authorList>
    </citation>
    <scope>NUCLEOTIDE SEQUENCE [LARGE SCALE GENOMIC DNA]</scope>
    <source>
        <strain evidence="3 4">Zn</strain>
    </source>
</reference>
<dbReference type="GO" id="GO:0016787">
    <property type="term" value="F:hydrolase activity"/>
    <property type="evidence" value="ECO:0007669"/>
    <property type="project" value="UniProtKB-KW"/>
</dbReference>
<dbReference type="InterPro" id="IPR050300">
    <property type="entry name" value="GDXG_lipolytic_enzyme"/>
</dbReference>
<dbReference type="EMBL" id="KN832874">
    <property type="protein sequence ID" value="KIN03266.1"/>
    <property type="molecule type" value="Genomic_DNA"/>
</dbReference>
<accession>A0A0C3H519</accession>
<evidence type="ECO:0000313" key="4">
    <source>
        <dbReference type="Proteomes" id="UP000054321"/>
    </source>
</evidence>
<gene>
    <name evidence="3" type="ORF">OIDMADRAFT_68420</name>
</gene>
<dbReference type="InterPro" id="IPR013094">
    <property type="entry name" value="AB_hydrolase_3"/>
</dbReference>
<evidence type="ECO:0000256" key="1">
    <source>
        <dbReference type="ARBA" id="ARBA00022801"/>
    </source>
</evidence>
<proteinExistence type="predicted"/>
<dbReference type="PANTHER" id="PTHR48081">
    <property type="entry name" value="AB HYDROLASE SUPERFAMILY PROTEIN C4A8.06C"/>
    <property type="match status" value="1"/>
</dbReference>
<dbReference type="HOGENOM" id="CLU_012494_9_1_1"/>
<organism evidence="3 4">
    <name type="scientific">Oidiodendron maius (strain Zn)</name>
    <dbReference type="NCBI Taxonomy" id="913774"/>
    <lineage>
        <taxon>Eukaryota</taxon>
        <taxon>Fungi</taxon>
        <taxon>Dikarya</taxon>
        <taxon>Ascomycota</taxon>
        <taxon>Pezizomycotina</taxon>
        <taxon>Leotiomycetes</taxon>
        <taxon>Leotiomycetes incertae sedis</taxon>
        <taxon>Myxotrichaceae</taxon>
        <taxon>Oidiodendron</taxon>
    </lineage>
</organism>
<evidence type="ECO:0000259" key="2">
    <source>
        <dbReference type="Pfam" id="PF07859"/>
    </source>
</evidence>
<name>A0A0C3H519_OIDMZ</name>
<feature type="non-terminal residue" evidence="3">
    <location>
        <position position="1"/>
    </location>
</feature>
<evidence type="ECO:0000313" key="3">
    <source>
        <dbReference type="EMBL" id="KIN03266.1"/>
    </source>
</evidence>